<keyword evidence="4" id="KW-0255">Endonuclease</keyword>
<dbReference type="GO" id="GO:0004519">
    <property type="term" value="F:endonuclease activity"/>
    <property type="evidence" value="ECO:0007669"/>
    <property type="project" value="UniProtKB-KW"/>
</dbReference>
<keyword evidence="4" id="KW-0540">Nuclease</keyword>
<dbReference type="InterPro" id="IPR011335">
    <property type="entry name" value="Restrct_endonuc-II-like"/>
</dbReference>
<dbReference type="PANTHER" id="PTHR34039:SF1">
    <property type="entry name" value="UPF0102 PROTEIN YRAN"/>
    <property type="match status" value="1"/>
</dbReference>
<organism evidence="4 5">
    <name type="scientific">Vannielia litorea</name>
    <dbReference type="NCBI Taxonomy" id="1217970"/>
    <lineage>
        <taxon>Bacteria</taxon>
        <taxon>Pseudomonadati</taxon>
        <taxon>Pseudomonadota</taxon>
        <taxon>Alphaproteobacteria</taxon>
        <taxon>Rhodobacterales</taxon>
        <taxon>Paracoccaceae</taxon>
        <taxon>Vannielia</taxon>
    </lineage>
</organism>
<dbReference type="OrthoDB" id="9812968at2"/>
<evidence type="ECO:0000313" key="5">
    <source>
        <dbReference type="Proteomes" id="UP000184932"/>
    </source>
</evidence>
<evidence type="ECO:0000256" key="1">
    <source>
        <dbReference type="ARBA" id="ARBA00006738"/>
    </source>
</evidence>
<protein>
    <recommendedName>
        <fullName evidence="2">UPF0102 protein SAMN05444002_3163</fullName>
    </recommendedName>
</protein>
<proteinExistence type="inferred from homology"/>
<dbReference type="InterPro" id="IPR011856">
    <property type="entry name" value="tRNA_endonuc-like_dom_sf"/>
</dbReference>
<keyword evidence="4" id="KW-0378">Hydrolase</keyword>
<dbReference type="AlphaFoldDB" id="A0A1N6H8D3"/>
<keyword evidence="5" id="KW-1185">Reference proteome</keyword>
<comment type="similarity">
    <text evidence="1 2">Belongs to the UPF0102 family.</text>
</comment>
<dbReference type="Proteomes" id="UP000184932">
    <property type="component" value="Unassembled WGS sequence"/>
</dbReference>
<dbReference type="GO" id="GO:0003676">
    <property type="term" value="F:nucleic acid binding"/>
    <property type="evidence" value="ECO:0007669"/>
    <property type="project" value="InterPro"/>
</dbReference>
<evidence type="ECO:0000256" key="3">
    <source>
        <dbReference type="SAM" id="MobiDB-lite"/>
    </source>
</evidence>
<name>A0A1N6H8D3_9RHOB</name>
<dbReference type="HAMAP" id="MF_00048">
    <property type="entry name" value="UPF0102"/>
    <property type="match status" value="1"/>
</dbReference>
<gene>
    <name evidence="4" type="ORF">SAMN05444002_3163</name>
</gene>
<accession>A0A1N6H8D3</accession>
<reference evidence="5" key="1">
    <citation type="submission" date="2016-11" db="EMBL/GenBank/DDBJ databases">
        <authorList>
            <person name="Varghese N."/>
            <person name="Submissions S."/>
        </authorList>
    </citation>
    <scope>NUCLEOTIDE SEQUENCE [LARGE SCALE GENOMIC DNA]</scope>
    <source>
        <strain evidence="5">DSM 29440</strain>
    </source>
</reference>
<dbReference type="InterPro" id="IPR003509">
    <property type="entry name" value="UPF0102_YraN-like"/>
</dbReference>
<dbReference type="PANTHER" id="PTHR34039">
    <property type="entry name" value="UPF0102 PROTEIN YRAN"/>
    <property type="match status" value="1"/>
</dbReference>
<dbReference type="STRING" id="1217970.SAMN05444002_3163"/>
<dbReference type="SUPFAM" id="SSF52980">
    <property type="entry name" value="Restriction endonuclease-like"/>
    <property type="match status" value="1"/>
</dbReference>
<evidence type="ECO:0000313" key="4">
    <source>
        <dbReference type="EMBL" id="SIO16000.1"/>
    </source>
</evidence>
<sequence length="129" mass="14399">MPLDFSATSSRRHRGRRNYDAGRMAEESVANAYEARGARVAERRWRGEGGEVDIVAELPDTLVFIEVKQSSTFDRAAEAITPRQVTRIRNAAAEYVGRYPTALSTPVRFDLALVNGRGEVQILENAFID</sequence>
<feature type="region of interest" description="Disordered" evidence="3">
    <location>
        <begin position="1"/>
        <end position="20"/>
    </location>
</feature>
<dbReference type="EMBL" id="FSRL01000001">
    <property type="protein sequence ID" value="SIO16000.1"/>
    <property type="molecule type" value="Genomic_DNA"/>
</dbReference>
<dbReference type="Gene3D" id="3.40.1350.10">
    <property type="match status" value="1"/>
</dbReference>
<dbReference type="Pfam" id="PF02021">
    <property type="entry name" value="UPF0102"/>
    <property type="match status" value="1"/>
</dbReference>
<dbReference type="RefSeq" id="WP_074257096.1">
    <property type="nucleotide sequence ID" value="NZ_FSRL01000001.1"/>
</dbReference>
<evidence type="ECO:0000256" key="2">
    <source>
        <dbReference type="HAMAP-Rule" id="MF_00048"/>
    </source>
</evidence>